<gene>
    <name evidence="4" type="primary">LOC116218711</name>
</gene>
<dbReference type="Gene3D" id="6.20.200.20">
    <property type="match status" value="1"/>
</dbReference>
<feature type="domain" description="VWFC" evidence="2">
    <location>
        <begin position="26"/>
        <end position="85"/>
    </location>
</feature>
<dbReference type="PROSITE" id="PS50184">
    <property type="entry name" value="VWFC_2"/>
    <property type="match status" value="1"/>
</dbReference>
<keyword evidence="3" id="KW-1185">Reference proteome</keyword>
<dbReference type="KEGG" id="char:116218711"/>
<evidence type="ECO:0000313" key="3">
    <source>
        <dbReference type="Proteomes" id="UP000515152"/>
    </source>
</evidence>
<dbReference type="AlphaFoldDB" id="A0A6P8F1V2"/>
<dbReference type="PROSITE" id="PS01208">
    <property type="entry name" value="VWFC_1"/>
    <property type="match status" value="1"/>
</dbReference>
<dbReference type="SUPFAM" id="SSF57603">
    <property type="entry name" value="FnI-like domain"/>
    <property type="match status" value="1"/>
</dbReference>
<protein>
    <submittedName>
        <fullName evidence="4">Collagen alpha-1(I) chain-like</fullName>
    </submittedName>
</protein>
<proteinExistence type="predicted"/>
<feature type="signal peptide" evidence="1">
    <location>
        <begin position="1"/>
        <end position="20"/>
    </location>
</feature>
<keyword evidence="1" id="KW-0732">Signal</keyword>
<dbReference type="InterPro" id="IPR001007">
    <property type="entry name" value="VWF_dom"/>
</dbReference>
<dbReference type="RefSeq" id="XP_031417122.1">
    <property type="nucleotide sequence ID" value="XM_031561262.1"/>
</dbReference>
<dbReference type="GeneID" id="116218711"/>
<dbReference type="SMART" id="SM00214">
    <property type="entry name" value="VWC"/>
    <property type="match status" value="1"/>
</dbReference>
<evidence type="ECO:0000256" key="1">
    <source>
        <dbReference type="SAM" id="SignalP"/>
    </source>
</evidence>
<organism evidence="3 4">
    <name type="scientific">Clupea harengus</name>
    <name type="common">Atlantic herring</name>
    <dbReference type="NCBI Taxonomy" id="7950"/>
    <lineage>
        <taxon>Eukaryota</taxon>
        <taxon>Metazoa</taxon>
        <taxon>Chordata</taxon>
        <taxon>Craniata</taxon>
        <taxon>Vertebrata</taxon>
        <taxon>Euteleostomi</taxon>
        <taxon>Actinopterygii</taxon>
        <taxon>Neopterygii</taxon>
        <taxon>Teleostei</taxon>
        <taxon>Clupei</taxon>
        <taxon>Clupeiformes</taxon>
        <taxon>Clupeoidei</taxon>
        <taxon>Clupeidae</taxon>
        <taxon>Clupea</taxon>
    </lineage>
</organism>
<sequence length="110" mass="11958">MFSLAYASLLVSASVLLVQGGVISTTICELQGKTYRDQERFQPEPCMSCICDNGISKCVTAPCAPVKGCPFPEVVPKGKCCPVCPWFVHSQMESFPNVPKALNSGRRGWE</sequence>
<dbReference type="Proteomes" id="UP000515152">
    <property type="component" value="Chromosome 23"/>
</dbReference>
<feature type="chain" id="PRO_5027886860" evidence="1">
    <location>
        <begin position="21"/>
        <end position="110"/>
    </location>
</feature>
<evidence type="ECO:0000259" key="2">
    <source>
        <dbReference type="PROSITE" id="PS50184"/>
    </source>
</evidence>
<reference evidence="4" key="1">
    <citation type="submission" date="2025-08" db="UniProtKB">
        <authorList>
            <consortium name="RefSeq"/>
        </authorList>
    </citation>
    <scope>IDENTIFICATION</scope>
</reference>
<evidence type="ECO:0000313" key="4">
    <source>
        <dbReference type="RefSeq" id="XP_031417122.1"/>
    </source>
</evidence>
<dbReference type="Pfam" id="PF23334">
    <property type="entry name" value="VWC2L_2nd"/>
    <property type="match status" value="1"/>
</dbReference>
<dbReference type="OrthoDB" id="5950222at2759"/>
<name>A0A6P8F1V2_CLUHA</name>
<accession>A0A6P8F1V2</accession>